<protein>
    <submittedName>
        <fullName evidence="1">Uncharacterized protein</fullName>
    </submittedName>
</protein>
<dbReference type="AlphaFoldDB" id="A0A382V841"/>
<gene>
    <name evidence="1" type="ORF">METZ01_LOCUS395049</name>
</gene>
<sequence>VTEVSQKKFNWTDWLERSVWTAVEAGLAVMVVTDVSTWKAAGAAAM</sequence>
<feature type="non-terminal residue" evidence="1">
    <location>
        <position position="46"/>
    </location>
</feature>
<reference evidence="1" key="1">
    <citation type="submission" date="2018-05" db="EMBL/GenBank/DDBJ databases">
        <authorList>
            <person name="Lanie J.A."/>
            <person name="Ng W.-L."/>
            <person name="Kazmierczak K.M."/>
            <person name="Andrzejewski T.M."/>
            <person name="Davidsen T.M."/>
            <person name="Wayne K.J."/>
            <person name="Tettelin H."/>
            <person name="Glass J.I."/>
            <person name="Rusch D."/>
            <person name="Podicherti R."/>
            <person name="Tsui H.-C.T."/>
            <person name="Winkler M.E."/>
        </authorList>
    </citation>
    <scope>NUCLEOTIDE SEQUENCE</scope>
</reference>
<evidence type="ECO:0000313" key="1">
    <source>
        <dbReference type="EMBL" id="SVD42195.1"/>
    </source>
</evidence>
<proteinExistence type="predicted"/>
<dbReference type="EMBL" id="UINC01149612">
    <property type="protein sequence ID" value="SVD42195.1"/>
    <property type="molecule type" value="Genomic_DNA"/>
</dbReference>
<accession>A0A382V841</accession>
<feature type="non-terminal residue" evidence="1">
    <location>
        <position position="1"/>
    </location>
</feature>
<organism evidence="1">
    <name type="scientific">marine metagenome</name>
    <dbReference type="NCBI Taxonomy" id="408172"/>
    <lineage>
        <taxon>unclassified sequences</taxon>
        <taxon>metagenomes</taxon>
        <taxon>ecological metagenomes</taxon>
    </lineage>
</organism>
<name>A0A382V841_9ZZZZ</name>